<feature type="region of interest" description="Disordered" evidence="1">
    <location>
        <begin position="1"/>
        <end position="111"/>
    </location>
</feature>
<proteinExistence type="predicted"/>
<dbReference type="CDD" id="cd00198">
    <property type="entry name" value="vWFA"/>
    <property type="match status" value="1"/>
</dbReference>
<keyword evidence="4" id="KW-1185">Reference proteome</keyword>
<name>A0A2S9YL42_9BACT</name>
<comment type="caution">
    <text evidence="3">The sequence shown here is derived from an EMBL/GenBank/DDBJ whole genome shotgun (WGS) entry which is preliminary data.</text>
</comment>
<evidence type="ECO:0000259" key="2">
    <source>
        <dbReference type="PROSITE" id="PS50234"/>
    </source>
</evidence>
<dbReference type="InterPro" id="IPR036465">
    <property type="entry name" value="vWFA_dom_sf"/>
</dbReference>
<dbReference type="SMART" id="SM00327">
    <property type="entry name" value="VWA"/>
    <property type="match status" value="1"/>
</dbReference>
<dbReference type="InterPro" id="IPR002035">
    <property type="entry name" value="VWF_A"/>
</dbReference>
<reference evidence="3 4" key="1">
    <citation type="submission" date="2018-03" db="EMBL/GenBank/DDBJ databases">
        <title>Draft Genome Sequences of the Obligatory Marine Myxobacteria Enhygromyxa salina SWB005.</title>
        <authorList>
            <person name="Poehlein A."/>
            <person name="Moghaddam J.A."/>
            <person name="Harms H."/>
            <person name="Alanjari M."/>
            <person name="Koenig G.M."/>
            <person name="Daniel R."/>
            <person name="Schaeberle T.F."/>
        </authorList>
    </citation>
    <scope>NUCLEOTIDE SEQUENCE [LARGE SCALE GENOMIC DNA]</scope>
    <source>
        <strain evidence="3 4">SWB005</strain>
    </source>
</reference>
<dbReference type="SUPFAM" id="SSF53300">
    <property type="entry name" value="vWA-like"/>
    <property type="match status" value="1"/>
</dbReference>
<dbReference type="AlphaFoldDB" id="A0A2S9YL42"/>
<sequence length="416" mass="42773">MSLSLLAALSLVPACGDSGVGDGNEESATGDETATSNGDGDTMEAGTNDQGDGDGDPGDGDGDPGDGDGDTGDGDGDTGDGDGDTGDGDGDTGDGDGDTGDGDGDGDGDMACQEFAGEVAPIPPSVMFLLDRSGSMMEQGFDVDDPGKTRWQALYEAVEAVVSNGSDATIAFGAKTFSTQGQGACGVSNTPDVPIAIDNSNVLLSTIPGPMEVVNGGTPTNLAIEKTMSIMEFFDAGDSDKFIFLITDGRIQCVGEDPNNPTEEEEAQALADAVAVLDDGFTNLDVTTYVVGIAPSMFGPIETQLEEMAIAGGAPKDGIESFYRADDADQLSEALAAVVEDSYGKSCLLDLEEEPFFPDYTKVVVGDVSYDLVDDCDSEDGFIYSMEYSQLELCGAACDDLAIEQNAEVQFYCNPG</sequence>
<dbReference type="PROSITE" id="PS50234">
    <property type="entry name" value="VWFA"/>
    <property type="match status" value="1"/>
</dbReference>
<organism evidence="3 4">
    <name type="scientific">Enhygromyxa salina</name>
    <dbReference type="NCBI Taxonomy" id="215803"/>
    <lineage>
        <taxon>Bacteria</taxon>
        <taxon>Pseudomonadati</taxon>
        <taxon>Myxococcota</taxon>
        <taxon>Polyangia</taxon>
        <taxon>Nannocystales</taxon>
        <taxon>Nannocystaceae</taxon>
        <taxon>Enhygromyxa</taxon>
    </lineage>
</organism>
<dbReference type="Pfam" id="PF00092">
    <property type="entry name" value="VWA"/>
    <property type="match status" value="1"/>
</dbReference>
<protein>
    <submittedName>
        <fullName evidence="3">von Willebrand factor type A domain protein</fullName>
    </submittedName>
</protein>
<feature type="domain" description="VWFA" evidence="2">
    <location>
        <begin position="125"/>
        <end position="338"/>
    </location>
</feature>
<evidence type="ECO:0000313" key="3">
    <source>
        <dbReference type="EMBL" id="PRQ05778.1"/>
    </source>
</evidence>
<feature type="compositionally biased region" description="Low complexity" evidence="1">
    <location>
        <begin position="1"/>
        <end position="11"/>
    </location>
</feature>
<evidence type="ECO:0000256" key="1">
    <source>
        <dbReference type="SAM" id="MobiDB-lite"/>
    </source>
</evidence>
<evidence type="ECO:0000313" key="4">
    <source>
        <dbReference type="Proteomes" id="UP000237968"/>
    </source>
</evidence>
<dbReference type="Gene3D" id="3.40.50.410">
    <property type="entry name" value="von Willebrand factor, type A domain"/>
    <property type="match status" value="1"/>
</dbReference>
<feature type="compositionally biased region" description="Acidic residues" evidence="1">
    <location>
        <begin position="51"/>
        <end position="108"/>
    </location>
</feature>
<dbReference type="Proteomes" id="UP000237968">
    <property type="component" value="Unassembled WGS sequence"/>
</dbReference>
<gene>
    <name evidence="3" type="ORF">ENSA5_00980</name>
</gene>
<dbReference type="EMBL" id="PVNK01000005">
    <property type="protein sequence ID" value="PRQ05778.1"/>
    <property type="molecule type" value="Genomic_DNA"/>
</dbReference>
<feature type="compositionally biased region" description="Polar residues" evidence="1">
    <location>
        <begin position="30"/>
        <end position="50"/>
    </location>
</feature>
<accession>A0A2S9YL42</accession>